<evidence type="ECO:0000313" key="4">
    <source>
        <dbReference type="EMBL" id="SDN16048.1"/>
    </source>
</evidence>
<keyword evidence="3" id="KW-0812">Transmembrane</keyword>
<dbReference type="Proteomes" id="UP000199004">
    <property type="component" value="Unassembled WGS sequence"/>
</dbReference>
<evidence type="ECO:0000256" key="2">
    <source>
        <dbReference type="ARBA" id="ARBA00023136"/>
    </source>
</evidence>
<organism evidence="4 5">
    <name type="scientific">Nocardioides szechwanensis</name>
    <dbReference type="NCBI Taxonomy" id="1005944"/>
    <lineage>
        <taxon>Bacteria</taxon>
        <taxon>Bacillati</taxon>
        <taxon>Actinomycetota</taxon>
        <taxon>Actinomycetes</taxon>
        <taxon>Propionibacteriales</taxon>
        <taxon>Nocardioidaceae</taxon>
        <taxon>Nocardioides</taxon>
    </lineage>
</organism>
<dbReference type="GO" id="GO:0016020">
    <property type="term" value="C:membrane"/>
    <property type="evidence" value="ECO:0007669"/>
    <property type="project" value="UniProtKB-SubCell"/>
</dbReference>
<keyword evidence="3" id="KW-1133">Transmembrane helix</keyword>
<dbReference type="PANTHER" id="PTHR37042:SF4">
    <property type="entry name" value="OUTER MEMBRANE PROTEIN RV1973"/>
    <property type="match status" value="1"/>
</dbReference>
<evidence type="ECO:0008006" key="6">
    <source>
        <dbReference type="Google" id="ProtNLM"/>
    </source>
</evidence>
<sequence>MAVSPAPDGHPKVTDSAFTTDPVAPSARWRRVLVLTCAVVMVACVVVLTYLVASTPAQDRGLGARVTSLFSDDDLVAEERESTMAQSRQFVLRLHTYGPQYLDADNTMPEYRELVSELLTPKFAADFEKNVELAEQAVSQAGAGRSGEVFSTGVSSLDADSATVLVAGSFTNSYPNPNDAEQRIDADSLPFRYEVKLLKVEGEWLVDEFTPITGADEEPQP</sequence>
<gene>
    <name evidence="4" type="ORF">SAMN05192576_1601</name>
</gene>
<comment type="subcellular location">
    <subcellularLocation>
        <location evidence="1">Membrane</location>
    </subcellularLocation>
</comment>
<keyword evidence="2 3" id="KW-0472">Membrane</keyword>
<feature type="transmembrane region" description="Helical" evidence="3">
    <location>
        <begin position="32"/>
        <end position="53"/>
    </location>
</feature>
<evidence type="ECO:0000313" key="5">
    <source>
        <dbReference type="Proteomes" id="UP000199004"/>
    </source>
</evidence>
<dbReference type="AlphaFoldDB" id="A0A1G9Z3L6"/>
<reference evidence="4 5" key="1">
    <citation type="submission" date="2016-10" db="EMBL/GenBank/DDBJ databases">
        <authorList>
            <person name="de Groot N.N."/>
        </authorList>
    </citation>
    <scope>NUCLEOTIDE SEQUENCE [LARGE SCALE GENOMIC DNA]</scope>
    <source>
        <strain evidence="4 5">CGMCC 1.11147</strain>
    </source>
</reference>
<keyword evidence="5" id="KW-1185">Reference proteome</keyword>
<dbReference type="EMBL" id="FNIC01000002">
    <property type="protein sequence ID" value="SDN16048.1"/>
    <property type="molecule type" value="Genomic_DNA"/>
</dbReference>
<accession>A0A1G9Z3L6</accession>
<dbReference type="STRING" id="1005944.SAMN05192576_1601"/>
<name>A0A1G9Z3L6_9ACTN</name>
<proteinExistence type="predicted"/>
<evidence type="ECO:0000256" key="1">
    <source>
        <dbReference type="ARBA" id="ARBA00004370"/>
    </source>
</evidence>
<dbReference type="PANTHER" id="PTHR37042">
    <property type="entry name" value="OUTER MEMBRANE PROTEIN RV1973"/>
    <property type="match status" value="1"/>
</dbReference>
<protein>
    <recommendedName>
        <fullName evidence="6">Mce-associated membrane protein</fullName>
    </recommendedName>
</protein>
<evidence type="ECO:0000256" key="3">
    <source>
        <dbReference type="SAM" id="Phobius"/>
    </source>
</evidence>